<dbReference type="SMART" id="SM00079">
    <property type="entry name" value="PBPe"/>
    <property type="match status" value="1"/>
</dbReference>
<dbReference type="Gene3D" id="3.40.190.10">
    <property type="entry name" value="Periplasmic binding protein-like II"/>
    <property type="match status" value="3"/>
</dbReference>
<evidence type="ECO:0000256" key="6">
    <source>
        <dbReference type="ARBA" id="ARBA00023136"/>
    </source>
</evidence>
<evidence type="ECO:0000313" key="13">
    <source>
        <dbReference type="EMBL" id="MTF38500.1"/>
    </source>
</evidence>
<dbReference type="EMBL" id="WMIA01000005">
    <property type="protein sequence ID" value="MTF38500.1"/>
    <property type="molecule type" value="Genomic_DNA"/>
</dbReference>
<feature type="transmembrane region" description="Helical" evidence="10">
    <location>
        <begin position="207"/>
        <end position="224"/>
    </location>
</feature>
<evidence type="ECO:0000256" key="9">
    <source>
        <dbReference type="ARBA" id="ARBA00023303"/>
    </source>
</evidence>
<dbReference type="InterPro" id="IPR001638">
    <property type="entry name" value="Solute-binding_3/MltF_N"/>
</dbReference>
<comment type="subcellular location">
    <subcellularLocation>
        <location evidence="1">Membrane</location>
        <topology evidence="1">Multi-pass membrane protein</topology>
    </subcellularLocation>
</comment>
<accession>A0A844GRD0</accession>
<dbReference type="AlphaFoldDB" id="A0A844GRD0"/>
<evidence type="ECO:0000256" key="8">
    <source>
        <dbReference type="ARBA" id="ARBA00023180"/>
    </source>
</evidence>
<protein>
    <submittedName>
        <fullName evidence="13">Transporter substrate-binding domain-containing protein</fullName>
    </submittedName>
</protein>
<keyword evidence="8" id="KW-0325">Glycoprotein</keyword>
<feature type="domain" description="Ionotropic glutamate receptor C-terminal" evidence="12">
    <location>
        <begin position="60"/>
        <end position="388"/>
    </location>
</feature>
<dbReference type="SUPFAM" id="SSF81324">
    <property type="entry name" value="Voltage-gated potassium channels"/>
    <property type="match status" value="1"/>
</dbReference>
<dbReference type="Proteomes" id="UP000437131">
    <property type="component" value="Unassembled WGS sequence"/>
</dbReference>
<evidence type="ECO:0000256" key="1">
    <source>
        <dbReference type="ARBA" id="ARBA00004141"/>
    </source>
</evidence>
<keyword evidence="4 10" id="KW-1133">Transmembrane helix</keyword>
<dbReference type="RefSeq" id="WP_155083373.1">
    <property type="nucleotide sequence ID" value="NZ_WMIA01000005.1"/>
</dbReference>
<dbReference type="InterPro" id="IPR015683">
    <property type="entry name" value="Ionotropic_Glu_rcpt"/>
</dbReference>
<dbReference type="GO" id="GO:0015276">
    <property type="term" value="F:ligand-gated monoatomic ion channel activity"/>
    <property type="evidence" value="ECO:0007669"/>
    <property type="project" value="InterPro"/>
</dbReference>
<name>A0A844GRD0_9CHRO</name>
<keyword evidence="2" id="KW-0813">Transport</keyword>
<evidence type="ECO:0000256" key="5">
    <source>
        <dbReference type="ARBA" id="ARBA00023065"/>
    </source>
</evidence>
<proteinExistence type="predicted"/>
<organism evidence="13 14">
    <name type="scientific">Cyanobacterium aponinum 0216</name>
    <dbReference type="NCBI Taxonomy" id="2676140"/>
    <lineage>
        <taxon>Bacteria</taxon>
        <taxon>Bacillati</taxon>
        <taxon>Cyanobacteriota</taxon>
        <taxon>Cyanophyceae</taxon>
        <taxon>Oscillatoriophycideae</taxon>
        <taxon>Chroococcales</taxon>
        <taxon>Geminocystaceae</taxon>
        <taxon>Cyanobacterium</taxon>
    </lineage>
</organism>
<evidence type="ECO:0000256" key="2">
    <source>
        <dbReference type="ARBA" id="ARBA00022448"/>
    </source>
</evidence>
<dbReference type="GO" id="GO:0016020">
    <property type="term" value="C:membrane"/>
    <property type="evidence" value="ECO:0007669"/>
    <property type="project" value="UniProtKB-SubCell"/>
</dbReference>
<keyword evidence="5" id="KW-0406">Ion transport</keyword>
<reference evidence="13 14" key="1">
    <citation type="submission" date="2019-11" db="EMBL/GenBank/DDBJ databases">
        <title>Isolation of a new High Light Tolerant Cyanobacteria.</title>
        <authorList>
            <person name="Dobson Z."/>
            <person name="Vaughn N."/>
            <person name="Vaughn M."/>
            <person name="Fromme P."/>
            <person name="Mazor Y."/>
        </authorList>
    </citation>
    <scope>NUCLEOTIDE SEQUENCE [LARGE SCALE GENOMIC DNA]</scope>
    <source>
        <strain evidence="13 14">0216</strain>
    </source>
</reference>
<dbReference type="Gene3D" id="1.10.287.70">
    <property type="match status" value="1"/>
</dbReference>
<evidence type="ECO:0000256" key="4">
    <source>
        <dbReference type="ARBA" id="ARBA00022989"/>
    </source>
</evidence>
<comment type="caution">
    <text evidence="13">The sequence shown here is derived from an EMBL/GenBank/DDBJ whole genome shotgun (WGS) entry which is preliminary data.</text>
</comment>
<evidence type="ECO:0000259" key="12">
    <source>
        <dbReference type="SMART" id="SM00079"/>
    </source>
</evidence>
<evidence type="ECO:0000256" key="3">
    <source>
        <dbReference type="ARBA" id="ARBA00022692"/>
    </source>
</evidence>
<feature type="domain" description="Solute-binding protein family 3/N-terminal" evidence="11">
    <location>
        <begin position="60"/>
        <end position="389"/>
    </location>
</feature>
<dbReference type="SMART" id="SM00062">
    <property type="entry name" value="PBPb"/>
    <property type="match status" value="1"/>
</dbReference>
<feature type="transmembrane region" description="Helical" evidence="10">
    <location>
        <begin position="158"/>
        <end position="191"/>
    </location>
</feature>
<gene>
    <name evidence="13" type="ORF">GGC33_06140</name>
</gene>
<evidence type="ECO:0000256" key="10">
    <source>
        <dbReference type="SAM" id="Phobius"/>
    </source>
</evidence>
<evidence type="ECO:0000313" key="14">
    <source>
        <dbReference type="Proteomes" id="UP000437131"/>
    </source>
</evidence>
<sequence>MFFSPKFLEQIFLKLVLFFLLFIEAGEAKGLTNKVVGQNSLVREINSSESQIIANSKRERLRVATKSFPPFAFEENGQFVGFSIDLWKEIANELDVDFNIYGEKTISDLLNSVTDGYTDVGVAGITITWAREKDIDFSHSFFESGLQILVPMETVYPWQFFFAFIFSPILWSTVAIIVVVIAIASHLIWWLERKNNPQMFPENYKDGIWEAFWWAVVTVVTVGYGDKTPTGKAGRIIATIWMFTGVLLISYFTASVSSILTVQRLDNNITTIQDLYNKSVGTVKGSTAAEFLASTKSYVVLFDSIEDAFLALDDGKIKAIVYDAPVLRYYSRSDGAGKVKIVGSVFERQSYGIALKSNSPYRESVNQAILKLKEDGTYERIYQQWFGAD</sequence>
<evidence type="ECO:0000259" key="11">
    <source>
        <dbReference type="SMART" id="SM00062"/>
    </source>
</evidence>
<dbReference type="InterPro" id="IPR001320">
    <property type="entry name" value="Iontro_rcpt_C"/>
</dbReference>
<evidence type="ECO:0000256" key="7">
    <source>
        <dbReference type="ARBA" id="ARBA00023170"/>
    </source>
</evidence>
<keyword evidence="3 10" id="KW-0812">Transmembrane</keyword>
<keyword evidence="6 10" id="KW-0472">Membrane</keyword>
<dbReference type="Pfam" id="PF00497">
    <property type="entry name" value="SBP_bac_3"/>
    <property type="match status" value="1"/>
</dbReference>
<dbReference type="PRINTS" id="PR00169">
    <property type="entry name" value="KCHANNEL"/>
</dbReference>
<dbReference type="SUPFAM" id="SSF53850">
    <property type="entry name" value="Periplasmic binding protein-like II"/>
    <property type="match status" value="1"/>
</dbReference>
<dbReference type="Pfam" id="PF00060">
    <property type="entry name" value="Lig_chan"/>
    <property type="match status" value="1"/>
</dbReference>
<dbReference type="PANTHER" id="PTHR18966">
    <property type="entry name" value="IONOTROPIC GLUTAMATE RECEPTOR"/>
    <property type="match status" value="1"/>
</dbReference>
<feature type="transmembrane region" description="Helical" evidence="10">
    <location>
        <begin position="236"/>
        <end position="254"/>
    </location>
</feature>
<keyword evidence="9" id="KW-0407">Ion channel</keyword>
<keyword evidence="7" id="KW-0675">Receptor</keyword>